<feature type="domain" description="RRM" evidence="4">
    <location>
        <begin position="386"/>
        <end position="464"/>
    </location>
</feature>
<name>A0A2T9YKQ3_9FUNG</name>
<feature type="region of interest" description="Disordered" evidence="3">
    <location>
        <begin position="556"/>
        <end position="576"/>
    </location>
</feature>
<dbReference type="Proteomes" id="UP000245699">
    <property type="component" value="Unassembled WGS sequence"/>
</dbReference>
<dbReference type="EMBL" id="MBFT01000341">
    <property type="protein sequence ID" value="PVU92908.1"/>
    <property type="molecule type" value="Genomic_DNA"/>
</dbReference>
<protein>
    <recommendedName>
        <fullName evidence="4">RRM domain-containing protein</fullName>
    </recommendedName>
</protein>
<dbReference type="EMBL" id="MBFT01001086">
    <property type="protein sequence ID" value="PVU85409.1"/>
    <property type="molecule type" value="Genomic_DNA"/>
</dbReference>
<feature type="compositionally biased region" description="Basic and acidic residues" evidence="3">
    <location>
        <begin position="90"/>
        <end position="107"/>
    </location>
</feature>
<feature type="region of interest" description="Disordered" evidence="3">
    <location>
        <begin position="470"/>
        <end position="501"/>
    </location>
</feature>
<feature type="region of interest" description="Disordered" evidence="3">
    <location>
        <begin position="1"/>
        <end position="107"/>
    </location>
</feature>
<feature type="compositionally biased region" description="Basic residues" evidence="3">
    <location>
        <begin position="40"/>
        <end position="52"/>
    </location>
</feature>
<dbReference type="InterPro" id="IPR000504">
    <property type="entry name" value="RRM_dom"/>
</dbReference>
<feature type="compositionally biased region" description="Polar residues" evidence="3">
    <location>
        <begin position="470"/>
        <end position="484"/>
    </location>
</feature>
<keyword evidence="8" id="KW-1185">Reference proteome</keyword>
<dbReference type="CDD" id="cd00590">
    <property type="entry name" value="RRM_SF"/>
    <property type="match status" value="2"/>
</dbReference>
<feature type="region of interest" description="Disordered" evidence="3">
    <location>
        <begin position="685"/>
        <end position="706"/>
    </location>
</feature>
<keyword evidence="1 2" id="KW-0694">RNA-binding</keyword>
<dbReference type="SUPFAM" id="SSF63570">
    <property type="entry name" value="PABC (PABP) domain"/>
    <property type="match status" value="1"/>
</dbReference>
<evidence type="ECO:0000313" key="6">
    <source>
        <dbReference type="EMBL" id="PVU85673.1"/>
    </source>
</evidence>
<feature type="domain" description="RRM" evidence="4">
    <location>
        <begin position="222"/>
        <end position="299"/>
    </location>
</feature>
<gene>
    <name evidence="7" type="ORF">BB559_003535</name>
    <name evidence="6" type="ORF">BB559_006866</name>
    <name evidence="5" type="ORF">BB559_007034</name>
</gene>
<dbReference type="PROSITE" id="PS50102">
    <property type="entry name" value="RRM"/>
    <property type="match status" value="2"/>
</dbReference>
<dbReference type="InterPro" id="IPR036053">
    <property type="entry name" value="PABP-dom"/>
</dbReference>
<dbReference type="Pfam" id="PF00076">
    <property type="entry name" value="RRM_1"/>
    <property type="match status" value="2"/>
</dbReference>
<evidence type="ECO:0000256" key="1">
    <source>
        <dbReference type="ARBA" id="ARBA00022884"/>
    </source>
</evidence>
<dbReference type="GO" id="GO:0003723">
    <property type="term" value="F:RNA binding"/>
    <property type="evidence" value="ECO:0007669"/>
    <property type="project" value="UniProtKB-UniRule"/>
</dbReference>
<feature type="region of interest" description="Disordered" evidence="3">
    <location>
        <begin position="359"/>
        <end position="378"/>
    </location>
</feature>
<dbReference type="SUPFAM" id="SSF54928">
    <property type="entry name" value="RNA-binding domain, RBD"/>
    <property type="match status" value="2"/>
</dbReference>
<dbReference type="InterPro" id="IPR035979">
    <property type="entry name" value="RBD_domain_sf"/>
</dbReference>
<feature type="compositionally biased region" description="Polar residues" evidence="3">
    <location>
        <begin position="557"/>
        <end position="566"/>
    </location>
</feature>
<dbReference type="Gene3D" id="1.10.1900.10">
    <property type="entry name" value="c-terminal domain of poly(a) binding protein"/>
    <property type="match status" value="1"/>
</dbReference>
<accession>A0A2T9YKQ3</accession>
<dbReference type="AlphaFoldDB" id="A0A2T9YKQ3"/>
<feature type="compositionally biased region" description="Basic and acidic residues" evidence="3">
    <location>
        <begin position="21"/>
        <end position="39"/>
    </location>
</feature>
<evidence type="ECO:0000256" key="3">
    <source>
        <dbReference type="SAM" id="MobiDB-lite"/>
    </source>
</evidence>
<evidence type="ECO:0000313" key="8">
    <source>
        <dbReference type="Proteomes" id="UP000245699"/>
    </source>
</evidence>
<organism evidence="7 8">
    <name type="scientific">Furculomyces boomerangus</name>
    <dbReference type="NCBI Taxonomy" id="61424"/>
    <lineage>
        <taxon>Eukaryota</taxon>
        <taxon>Fungi</taxon>
        <taxon>Fungi incertae sedis</taxon>
        <taxon>Zoopagomycota</taxon>
        <taxon>Kickxellomycotina</taxon>
        <taxon>Harpellomycetes</taxon>
        <taxon>Harpellales</taxon>
        <taxon>Harpellaceae</taxon>
        <taxon>Furculomyces</taxon>
    </lineage>
</organism>
<reference evidence="7 8" key="1">
    <citation type="journal article" date="2018" name="MBio">
        <title>Comparative Genomics Reveals the Core Gene Toolbox for the Fungus-Insect Symbiosis.</title>
        <authorList>
            <person name="Wang Y."/>
            <person name="Stata M."/>
            <person name="Wang W."/>
            <person name="Stajich J.E."/>
            <person name="White M.M."/>
            <person name="Moncalvo J.M."/>
        </authorList>
    </citation>
    <scope>NUCLEOTIDE SEQUENCE [LARGE SCALE GENOMIC DNA]</scope>
    <source>
        <strain evidence="7 8">AUS-77-4</strain>
    </source>
</reference>
<feature type="compositionally biased region" description="Polar residues" evidence="3">
    <location>
        <begin position="1"/>
        <end position="20"/>
    </location>
</feature>
<feature type="region of interest" description="Disordered" evidence="3">
    <location>
        <begin position="302"/>
        <end position="323"/>
    </location>
</feature>
<dbReference type="SMART" id="SM00360">
    <property type="entry name" value="RRM"/>
    <property type="match status" value="2"/>
</dbReference>
<dbReference type="InterPro" id="IPR012677">
    <property type="entry name" value="Nucleotide-bd_a/b_plait_sf"/>
</dbReference>
<evidence type="ECO:0000259" key="4">
    <source>
        <dbReference type="PROSITE" id="PS50102"/>
    </source>
</evidence>
<dbReference type="Gene3D" id="3.30.70.330">
    <property type="match status" value="2"/>
</dbReference>
<evidence type="ECO:0000256" key="2">
    <source>
        <dbReference type="PROSITE-ProRule" id="PRU00176"/>
    </source>
</evidence>
<comment type="caution">
    <text evidence="7">The sequence shown here is derived from an EMBL/GenBank/DDBJ whole genome shotgun (WGS) entry which is preliminary data.</text>
</comment>
<feature type="compositionally biased region" description="Basic and acidic residues" evidence="3">
    <location>
        <begin position="61"/>
        <end position="70"/>
    </location>
</feature>
<evidence type="ECO:0000313" key="5">
    <source>
        <dbReference type="EMBL" id="PVU85409.1"/>
    </source>
</evidence>
<evidence type="ECO:0000313" key="7">
    <source>
        <dbReference type="EMBL" id="PVU92908.1"/>
    </source>
</evidence>
<dbReference type="PANTHER" id="PTHR10352">
    <property type="entry name" value="EUKARYOTIC TRANSLATION INITIATION FACTOR 3 SUBUNIT G"/>
    <property type="match status" value="1"/>
</dbReference>
<sequence>MSTYADSAPFNKTQDQTVTKNFEKLNLEKASPKPGDRRSSTKNKSPRYKNPQKHAGQQSPAKKDIPDHTPTKSQNAIISDLNKQRRRSDKHSIPESVKDTDNEFHHIPEEPSTLANLEQKNSAENSQAFDFQSTFDSKKLYFWGISRESLEEIPVILKQLRASRVNVDPSDGEIFSGDILFKSVEDALRAFSILNGLYKSSKNRQVAFSTSKGTCIDCTCTISLKITQLPEESDIVSLYDFFRVVGPVYELSIQRNAEEVCTGTGYVSYFSDDSAEEAMNELNFGNYKNNLIMLKIGEIEETDSEREQPVSETHETKQNNISNSLKEYNQHDDNTNYESNIPESVVPTISASTIVASPSRIEQPPIEQSKSENKSGSGLGGIIVPGKLFVTNLDMTVSHSELFQLFKPYGYINSARVSIDPLTKKSRGHGIVQMGTAEYAVNAHKALNGVELKGRKLVIHFYEHVSKDLTNSPSQHSVGASSPLSRRVSGNMEQQQTPTKREIHSPVFEEGGVFRGTQAPASPINMLNKAGKLESNNNSPRATPIIERNRDVLEDSGYSTAKSPLSPNRIAKPTTPGSVSNTGGIFDLSIIHGLSKLARTELLAQKLVIEINKNPLLDKTFASEIITYLLSGPLETVIELINSSDVLSEEWRIAQGRFSLNSLDPLTLQIVCDCWDRNKEIEQHSRISTPSKAGEKGGNFTKSIQTVDSDRDPETEKYIEMLLSKPESERKQKLGSRLFPLVKGLGFSNPTKLTVWILENMIGDLRKIAYALNDSIVLQGIVKGAAEKMNGA</sequence>
<dbReference type="STRING" id="61424.A0A2T9YKQ3"/>
<dbReference type="EMBL" id="MBFT01001051">
    <property type="protein sequence ID" value="PVU85673.1"/>
    <property type="molecule type" value="Genomic_DNA"/>
</dbReference>
<feature type="compositionally biased region" description="Basic and acidic residues" evidence="3">
    <location>
        <begin position="305"/>
        <end position="317"/>
    </location>
</feature>
<proteinExistence type="predicted"/>
<dbReference type="OrthoDB" id="6159137at2759"/>